<organism evidence="1">
    <name type="scientific">Anguilla anguilla</name>
    <name type="common">European freshwater eel</name>
    <name type="synonym">Muraena anguilla</name>
    <dbReference type="NCBI Taxonomy" id="7936"/>
    <lineage>
        <taxon>Eukaryota</taxon>
        <taxon>Metazoa</taxon>
        <taxon>Chordata</taxon>
        <taxon>Craniata</taxon>
        <taxon>Vertebrata</taxon>
        <taxon>Euteleostomi</taxon>
        <taxon>Actinopterygii</taxon>
        <taxon>Neopterygii</taxon>
        <taxon>Teleostei</taxon>
        <taxon>Anguilliformes</taxon>
        <taxon>Anguillidae</taxon>
        <taxon>Anguilla</taxon>
    </lineage>
</organism>
<accession>A0A0E9T3F9</accession>
<sequence>MPLSANGEGLKAPGRYTLEEHLVLPKKGKCG</sequence>
<evidence type="ECO:0000313" key="1">
    <source>
        <dbReference type="EMBL" id="JAH47505.1"/>
    </source>
</evidence>
<dbReference type="EMBL" id="GBXM01061072">
    <property type="protein sequence ID" value="JAH47505.1"/>
    <property type="molecule type" value="Transcribed_RNA"/>
</dbReference>
<protein>
    <submittedName>
        <fullName evidence="1">Uncharacterized protein</fullName>
    </submittedName>
</protein>
<proteinExistence type="predicted"/>
<reference evidence="1" key="1">
    <citation type="submission" date="2014-11" db="EMBL/GenBank/DDBJ databases">
        <authorList>
            <person name="Amaro Gonzalez C."/>
        </authorList>
    </citation>
    <scope>NUCLEOTIDE SEQUENCE</scope>
</reference>
<name>A0A0E9T3F9_ANGAN</name>
<dbReference type="AlphaFoldDB" id="A0A0E9T3F9"/>
<reference evidence="1" key="2">
    <citation type="journal article" date="2015" name="Fish Shellfish Immunol.">
        <title>Early steps in the European eel (Anguilla anguilla)-Vibrio vulnificus interaction in the gills: Role of the RtxA13 toxin.</title>
        <authorList>
            <person name="Callol A."/>
            <person name="Pajuelo D."/>
            <person name="Ebbesson L."/>
            <person name="Teles M."/>
            <person name="MacKenzie S."/>
            <person name="Amaro C."/>
        </authorList>
    </citation>
    <scope>NUCLEOTIDE SEQUENCE</scope>
</reference>